<name>A0ABQ9ITA6_9CUCU</name>
<gene>
    <name evidence="1" type="ORF">NQ317_006383</name>
</gene>
<protein>
    <submittedName>
        <fullName evidence="1">Uncharacterized protein</fullName>
    </submittedName>
</protein>
<dbReference type="Proteomes" id="UP001162164">
    <property type="component" value="Unassembled WGS sequence"/>
</dbReference>
<sequence length="195" mass="22220">MSVSAAGPSSKSNWLFPALRRKNTLEVSSEHKTRGWGWLVCGAAFFSSSINIRNAVSFRIIVFIYDEVPVKEEAGKGILHHGHRHNNFEIPFLTNGIVTCIALFSQWQTKIPLVRSAVVVTEQTSQLPLRKLFFRRSLALVDLFTRCFPLVFKIGLGNLNFFEFFFQSSELMSFSSPLLRCVPNYLFPLFCDYLS</sequence>
<keyword evidence="2" id="KW-1185">Reference proteome</keyword>
<dbReference type="EMBL" id="JAPWTJ010002683">
    <property type="protein sequence ID" value="KAJ8964977.1"/>
    <property type="molecule type" value="Genomic_DNA"/>
</dbReference>
<comment type="caution">
    <text evidence="1">The sequence shown here is derived from an EMBL/GenBank/DDBJ whole genome shotgun (WGS) entry which is preliminary data.</text>
</comment>
<evidence type="ECO:0000313" key="1">
    <source>
        <dbReference type="EMBL" id="KAJ8964977.1"/>
    </source>
</evidence>
<reference evidence="1" key="1">
    <citation type="journal article" date="2023" name="Insect Mol. Biol.">
        <title>Genome sequencing provides insights into the evolution of gene families encoding plant cell wall-degrading enzymes in longhorned beetles.</title>
        <authorList>
            <person name="Shin N.R."/>
            <person name="Okamura Y."/>
            <person name="Kirsch R."/>
            <person name="Pauchet Y."/>
        </authorList>
    </citation>
    <scope>NUCLEOTIDE SEQUENCE</scope>
    <source>
        <strain evidence="1">MMC_N1</strain>
    </source>
</reference>
<proteinExistence type="predicted"/>
<evidence type="ECO:0000313" key="2">
    <source>
        <dbReference type="Proteomes" id="UP001162164"/>
    </source>
</evidence>
<organism evidence="1 2">
    <name type="scientific">Molorchus minor</name>
    <dbReference type="NCBI Taxonomy" id="1323400"/>
    <lineage>
        <taxon>Eukaryota</taxon>
        <taxon>Metazoa</taxon>
        <taxon>Ecdysozoa</taxon>
        <taxon>Arthropoda</taxon>
        <taxon>Hexapoda</taxon>
        <taxon>Insecta</taxon>
        <taxon>Pterygota</taxon>
        <taxon>Neoptera</taxon>
        <taxon>Endopterygota</taxon>
        <taxon>Coleoptera</taxon>
        <taxon>Polyphaga</taxon>
        <taxon>Cucujiformia</taxon>
        <taxon>Chrysomeloidea</taxon>
        <taxon>Cerambycidae</taxon>
        <taxon>Lamiinae</taxon>
        <taxon>Monochamini</taxon>
        <taxon>Molorchus</taxon>
    </lineage>
</organism>
<accession>A0ABQ9ITA6</accession>